<name>A0A8J2JNH5_9HEXA</name>
<evidence type="ECO:0000313" key="3">
    <source>
        <dbReference type="Proteomes" id="UP000708208"/>
    </source>
</evidence>
<sequence>MIIEGAILSTHRAIIGPRHSTSVTISEEEDYQTESETTKTDLDIIKWSLSTDGVANFTRNVSEIEETEEGTTLEFKASTEFQRWVNSSKTMGSSQALPTNFVPSTEGSFVEITSQESEEHSGGHYLSTDRGETEGGVTRATVKKRRTTTAKASFPPGFQPSTEVMPAITSPVLLHSTERVRTTTSSTPPSSETPSVPNTLPTNPDTSKSTRQNSGADVTTLSVTTALKTPVSETPLEVTELPKTSAKVIVVTNTTTGVTTLLNTIQETVSSSKKTTEVTPTPQTTTKLIEGTNTTLEVTKEKTTTTGTTKVSSTVLKSTVTPTIEPSPDQGSNHNIINTNPAIKTAETKTKNNESQEVTADGVTKYFTTDSHFSQSRITLANILHSTVPQTEPVHSTLGYTGEHVKTDWTSSQNPISNLEVTTTEASSLFDSTIMDPFHSTDLKMPFHYTVVSYSQGEYTVEETVQPFVSQVTSTNFNSPPPIVTNSSISNTTTSEPKIFSSAVHSTESFRLDHSTEPPSNIVSDVAVIPDANVAPVVKLVPDANVAPVIKLVPDANLDPVVKLVPDANLDPVVKLIPDANLEPAVKIVPDENIEPAVKIVPDENIEPAVKTVSDENLEPAVKTVSDENASPYVHDHLGNEKRKKKRSINLNHFFGENLLLKDEDVEEIVDFMTGKSNSDVFDLRRSSGLTCSLCLWIQPHFAESFGLSGGMLTGVAEVLDMVRFINWIFRAIDFNQDGYPENIGFTVSKILLTDEVSVQKNNPMRKKRWVYKKRDYIEEGPGDSLAQLMERIEELGGDEISYEQRRFGRKTDFEDLSDYY</sequence>
<evidence type="ECO:0000256" key="1">
    <source>
        <dbReference type="SAM" id="MobiDB-lite"/>
    </source>
</evidence>
<accession>A0A8J2JNH5</accession>
<feature type="compositionally biased region" description="Low complexity" evidence="1">
    <location>
        <begin position="182"/>
        <end position="197"/>
    </location>
</feature>
<feature type="region of interest" description="Disordered" evidence="1">
    <location>
        <begin position="113"/>
        <end position="164"/>
    </location>
</feature>
<reference evidence="2" key="1">
    <citation type="submission" date="2021-06" db="EMBL/GenBank/DDBJ databases">
        <authorList>
            <person name="Hodson N. C."/>
            <person name="Mongue J. A."/>
            <person name="Jaron S. K."/>
        </authorList>
    </citation>
    <scope>NUCLEOTIDE SEQUENCE</scope>
</reference>
<feature type="compositionally biased region" description="Basic and acidic residues" evidence="1">
    <location>
        <begin position="117"/>
        <end position="133"/>
    </location>
</feature>
<feature type="non-terminal residue" evidence="2">
    <location>
        <position position="1"/>
    </location>
</feature>
<proteinExistence type="predicted"/>
<keyword evidence="3" id="KW-1185">Reference proteome</keyword>
<organism evidence="2 3">
    <name type="scientific">Allacma fusca</name>
    <dbReference type="NCBI Taxonomy" id="39272"/>
    <lineage>
        <taxon>Eukaryota</taxon>
        <taxon>Metazoa</taxon>
        <taxon>Ecdysozoa</taxon>
        <taxon>Arthropoda</taxon>
        <taxon>Hexapoda</taxon>
        <taxon>Collembola</taxon>
        <taxon>Symphypleona</taxon>
        <taxon>Sminthuridae</taxon>
        <taxon>Allacma</taxon>
    </lineage>
</organism>
<evidence type="ECO:0000313" key="2">
    <source>
        <dbReference type="EMBL" id="CAG7723506.1"/>
    </source>
</evidence>
<dbReference type="OrthoDB" id="2131567at2759"/>
<dbReference type="AlphaFoldDB" id="A0A8J2JNH5"/>
<gene>
    <name evidence="2" type="ORF">AFUS01_LOCUS12592</name>
</gene>
<protein>
    <submittedName>
        <fullName evidence="2">Uncharacterized protein</fullName>
    </submittedName>
</protein>
<feature type="compositionally biased region" description="Polar residues" evidence="1">
    <location>
        <begin position="198"/>
        <end position="219"/>
    </location>
</feature>
<comment type="caution">
    <text evidence="2">The sequence shown here is derived from an EMBL/GenBank/DDBJ whole genome shotgun (WGS) entry which is preliminary data.</text>
</comment>
<feature type="region of interest" description="Disordered" evidence="1">
    <location>
        <begin position="178"/>
        <end position="219"/>
    </location>
</feature>
<dbReference type="Proteomes" id="UP000708208">
    <property type="component" value="Unassembled WGS sequence"/>
</dbReference>
<feature type="non-terminal residue" evidence="2">
    <location>
        <position position="821"/>
    </location>
</feature>
<dbReference type="EMBL" id="CAJVCH010099769">
    <property type="protein sequence ID" value="CAG7723506.1"/>
    <property type="molecule type" value="Genomic_DNA"/>
</dbReference>